<protein>
    <submittedName>
        <fullName evidence="1">Uncharacterized protein</fullName>
    </submittedName>
</protein>
<comment type="caution">
    <text evidence="1">The sequence shown here is derived from an EMBL/GenBank/DDBJ whole genome shotgun (WGS) entry which is preliminary data.</text>
</comment>
<evidence type="ECO:0000313" key="2">
    <source>
        <dbReference type="Proteomes" id="UP000322234"/>
    </source>
</evidence>
<evidence type="ECO:0000313" key="1">
    <source>
        <dbReference type="EMBL" id="MXQ83564.1"/>
    </source>
</evidence>
<name>A0A6B0R6V9_9CETA</name>
<organism evidence="1 2">
    <name type="scientific">Bos mutus</name>
    <name type="common">wild yak</name>
    <dbReference type="NCBI Taxonomy" id="72004"/>
    <lineage>
        <taxon>Eukaryota</taxon>
        <taxon>Metazoa</taxon>
        <taxon>Chordata</taxon>
        <taxon>Craniata</taxon>
        <taxon>Vertebrata</taxon>
        <taxon>Euteleostomi</taxon>
        <taxon>Mammalia</taxon>
        <taxon>Eutheria</taxon>
        <taxon>Laurasiatheria</taxon>
        <taxon>Artiodactyla</taxon>
        <taxon>Ruminantia</taxon>
        <taxon>Pecora</taxon>
        <taxon>Bovidae</taxon>
        <taxon>Bovinae</taxon>
        <taxon>Bos</taxon>
    </lineage>
</organism>
<reference evidence="1" key="1">
    <citation type="submission" date="2019-10" db="EMBL/GenBank/DDBJ databases">
        <title>The sequence and de novo assembly of the wild yak genome.</title>
        <authorList>
            <person name="Liu Y."/>
        </authorList>
    </citation>
    <scope>NUCLEOTIDE SEQUENCE [LARGE SCALE GENOMIC DNA]</scope>
    <source>
        <strain evidence="1">WY2019</strain>
    </source>
</reference>
<proteinExistence type="predicted"/>
<keyword evidence="2" id="KW-1185">Reference proteome</keyword>
<dbReference type="Proteomes" id="UP000322234">
    <property type="component" value="Unassembled WGS sequence"/>
</dbReference>
<gene>
    <name evidence="1" type="ORF">E5288_WYG014643</name>
</gene>
<sequence>MAAPALLSIEIETPTQISLVNEASGEKANPKTTELTASQLALTEEAPFEEQVTHGTSRDSWLGQARYQEKLSEMQEGNWRPGADPYKETCLRKLSHKHDDFETGYNKFL</sequence>
<accession>A0A6B0R6V9</accession>
<dbReference type="EMBL" id="VBQZ03000017">
    <property type="protein sequence ID" value="MXQ83564.1"/>
    <property type="molecule type" value="Genomic_DNA"/>
</dbReference>
<dbReference type="AlphaFoldDB" id="A0A6B0R6V9"/>